<keyword evidence="5" id="KW-1185">Reference proteome</keyword>
<evidence type="ECO:0000313" key="5">
    <source>
        <dbReference type="Proteomes" id="UP001244341"/>
    </source>
</evidence>
<dbReference type="SUPFAM" id="SSF53300">
    <property type="entry name" value="vWA-like"/>
    <property type="match status" value="1"/>
</dbReference>
<protein>
    <recommendedName>
        <fullName evidence="3">VWFA domain-containing protein</fullName>
    </recommendedName>
</protein>
<dbReference type="EMBL" id="CP126214">
    <property type="protein sequence ID" value="WIA16292.1"/>
    <property type="molecule type" value="Genomic_DNA"/>
</dbReference>
<proteinExistence type="predicted"/>
<accession>A0ABY8U7A8</accession>
<evidence type="ECO:0000256" key="1">
    <source>
        <dbReference type="SAM" id="Coils"/>
    </source>
</evidence>
<feature type="region of interest" description="Disordered" evidence="2">
    <location>
        <begin position="1"/>
        <end position="77"/>
    </location>
</feature>
<reference evidence="4 5" key="1">
    <citation type="submission" date="2023-05" db="EMBL/GenBank/DDBJ databases">
        <title>A 100% complete, gapless, phased diploid assembly of the Scenedesmus obliquus UTEX 3031 genome.</title>
        <authorList>
            <person name="Biondi T.C."/>
            <person name="Hanschen E.R."/>
            <person name="Kwon T."/>
            <person name="Eng W."/>
            <person name="Kruse C.P.S."/>
            <person name="Koehler S.I."/>
            <person name="Kunde Y."/>
            <person name="Gleasner C.D."/>
            <person name="You Mak K.T."/>
            <person name="Polle J."/>
            <person name="Hovde B.T."/>
            <person name="Starkenburg S.R."/>
        </authorList>
    </citation>
    <scope>NUCLEOTIDE SEQUENCE [LARGE SCALE GENOMIC DNA]</scope>
    <source>
        <strain evidence="4 5">DOE0152z</strain>
    </source>
</reference>
<dbReference type="InterPro" id="IPR002035">
    <property type="entry name" value="VWF_A"/>
</dbReference>
<dbReference type="PANTHER" id="PTHR24216">
    <property type="entry name" value="PAXILLIN-RELATED"/>
    <property type="match status" value="1"/>
</dbReference>
<feature type="domain" description="VWFA" evidence="3">
    <location>
        <begin position="423"/>
        <end position="618"/>
    </location>
</feature>
<evidence type="ECO:0000259" key="3">
    <source>
        <dbReference type="PROSITE" id="PS50234"/>
    </source>
</evidence>
<dbReference type="InterPro" id="IPR036465">
    <property type="entry name" value="vWFA_dom_sf"/>
</dbReference>
<dbReference type="Proteomes" id="UP001244341">
    <property type="component" value="Chromosome 7b"/>
</dbReference>
<dbReference type="Gene3D" id="3.40.50.410">
    <property type="entry name" value="von Willebrand factor, type A domain"/>
    <property type="match status" value="1"/>
</dbReference>
<evidence type="ECO:0000256" key="2">
    <source>
        <dbReference type="SAM" id="MobiDB-lite"/>
    </source>
</evidence>
<sequence length="1152" mass="125212">MSTLERSKAYDAKLHPHQLGDRTDERINSPTPHQAPQRERVSLSTRPRQRSSRGNSPDGQRPNSWGNAGKAAKAATWRERIRPDVNMGVPTLLMLLEPDVVWQHAAAYHGHARHTHGRAAEAAACQGIFFDGHDQMAKLSHGVYEGSYWQLLGDLEEIEAMLSRMTQAPSLLEEPELQLPPELDLPKWEQFKPELVPLPEAPAAPAAPTLPPFVEPDLPDTVQLAPPELLAVPPLPPAWKEVVAPVFVPPPAPQQERLQLPELMLPPAPVLKEPAKPPPANPAKHGHDWSGKRPFTVPAPSYVAPQLPPAPEEVLPESQQQALEQLREAWQQVQAAPIEAAGTPHVWLDFKAPFADPPPVFVPKKPEPGPEPQLVLPTDLQEAPLYQPPVPQPMPDFVEPPMVLPKWAAPCEPLPVGFLRGTAPVLIMDVSGTMHPARRGQFLRVKKCVCQLLEPEGELATAGTAFDVLAFSGACWSFSAAWAGKQALLASAMQEHLTEAQSWVQNWPEAVGNTRLLTALITAQQYTFTGSSGADGSSIDCYYLFSDGLADDAAACLEWVRQQEEAGQPLRPVHTVGFFPRNGCPSGERFLSQLAAATGGTFQIYNADLPIPAAAANIVRNATAAAAAGAGGASSSQNAAGAAGGGEAASAAAVGGTRVWDDELGAFVAVDLAKEDAATRDERLWAEQQMTALRLANKRTGRVQTLAAMLNDVRQQHQQQRVLPAMAAHQARLQQLRAAHAAACAAVTRANEMAVRQAMRSHSAAVQQVKSDNDRKVAAAHQAHEDAVWQQQVQQLESAARQVYEQALSRAGEENAKLAQLHEQEVQEKLAGERQHAQMVAEHAAAQAAALRQHEVALAAAKVAHAAAAAAAELHWRQQQEQQEAEHQQQLQEAQQQHAQLVQQVKEQNRLAREAHKQAAEAHRAAAVENRRRLALAEEQQAAAAAQLAADNAAALQQARQDYKMLCQHMQEAHEQHLEAVQQQWLAAKAAAQQRSDEATAAARARYAAAVEAGMQQHEAQCDTLREQHAAQLARVRTRNQEILPQVQVAQLAATELGRVKIFAAHLRRCAAKLQLGVNFLADTPNLDRVVEMSALTDGLKAAFAEVQEPRDYPWPALLQRQQRQQWDSKQPVAALMLDSEAGADGAQQQLG</sequence>
<keyword evidence="1" id="KW-0175">Coiled coil</keyword>
<organism evidence="4 5">
    <name type="scientific">Tetradesmus obliquus</name>
    <name type="common">Green alga</name>
    <name type="synonym">Acutodesmus obliquus</name>
    <dbReference type="NCBI Taxonomy" id="3088"/>
    <lineage>
        <taxon>Eukaryota</taxon>
        <taxon>Viridiplantae</taxon>
        <taxon>Chlorophyta</taxon>
        <taxon>core chlorophytes</taxon>
        <taxon>Chlorophyceae</taxon>
        <taxon>CS clade</taxon>
        <taxon>Sphaeropleales</taxon>
        <taxon>Scenedesmaceae</taxon>
        <taxon>Tetradesmus</taxon>
    </lineage>
</organism>
<evidence type="ECO:0000313" key="4">
    <source>
        <dbReference type="EMBL" id="WIA16292.1"/>
    </source>
</evidence>
<feature type="coiled-coil region" evidence="1">
    <location>
        <begin position="877"/>
        <end position="922"/>
    </location>
</feature>
<feature type="compositionally biased region" description="Polar residues" evidence="2">
    <location>
        <begin position="42"/>
        <end position="66"/>
    </location>
</feature>
<dbReference type="PANTHER" id="PTHR24216:SF65">
    <property type="entry name" value="PAXILLIN-LIKE PROTEIN 1"/>
    <property type="match status" value="1"/>
</dbReference>
<gene>
    <name evidence="4" type="ORF">OEZ85_012995</name>
</gene>
<feature type="compositionally biased region" description="Basic and acidic residues" evidence="2">
    <location>
        <begin position="1"/>
        <end position="27"/>
    </location>
</feature>
<feature type="coiled-coil region" evidence="1">
    <location>
        <begin position="1008"/>
        <end position="1035"/>
    </location>
</feature>
<name>A0ABY8U7A8_TETOB</name>
<dbReference type="CDD" id="cd00198">
    <property type="entry name" value="vWFA"/>
    <property type="match status" value="1"/>
</dbReference>
<dbReference type="PROSITE" id="PS50234">
    <property type="entry name" value="VWFA"/>
    <property type="match status" value="1"/>
</dbReference>